<evidence type="ECO:0000256" key="4">
    <source>
        <dbReference type="ARBA" id="ARBA00022670"/>
    </source>
</evidence>
<evidence type="ECO:0000313" key="13">
    <source>
        <dbReference type="EMBL" id="PJF16673.1"/>
    </source>
</evidence>
<dbReference type="Gene3D" id="1.10.390.10">
    <property type="entry name" value="Neutral Protease Domain 2"/>
    <property type="match status" value="1"/>
</dbReference>
<protein>
    <submittedName>
        <fullName evidence="13">Peptidase M1, membrane alanine aminopeptidase domain-containing protein</fullName>
    </submittedName>
</protein>
<dbReference type="InterPro" id="IPR016024">
    <property type="entry name" value="ARM-type_fold"/>
</dbReference>
<dbReference type="Gene3D" id="1.25.40.320">
    <property type="entry name" value="Peptidase M1, leukotriene A4 hydrolase/aminopeptidase C-terminal domain"/>
    <property type="match status" value="1"/>
</dbReference>
<feature type="signal peptide" evidence="11">
    <location>
        <begin position="1"/>
        <end position="18"/>
    </location>
</feature>
<keyword evidence="4" id="KW-0645">Protease</keyword>
<sequence>MRLYNLVAGWASILVAHAARDPNSVANIDVFQTTHIHLAWDVDFNTSTIEGIATLTLKRVGQGNKLILDCSHLRIHTVAGLISSYHVALEYSKDSSASPFGGALTITIPYEFDNYTIDISYSTTKKSTALQWLTPEQTLGKTHPYMFSQCQAIHARSMLPCQDTPAIKATYSAHVTVPKPLNVVMSANRREEFQVAYRDDRIVHFGQTTPIPAYLIAIAVGDIHPREIGPRSAVWSEAENLEAAAEEFSETETFIKTAESLVGPYVWERYDILVLPPSFPYGGMENPCLTFVTPTIIAGDKSLVDVVAHEIAHSWTGNLVSCASWEHSWLNEGFTMYLERKILARTHGEEERQLSSIVGLSALKEDLEFLRNGPLTKLVPDLSATDPDDAFSEVPYEKGYLLLYTLEELVGAAKFEVYFKAHIEKFAGESIDTHQFKAFIMEYFLDDSIHQQLIEFPWDEWLHGTGLGPSTPTFNDELAIPCRLLAEAWIENDAANEIDFSSFRVWQKIMFLDNLLDAKYVLSAETIDKLAHEYQLPNCTNMEILVKWYILCIKSRAEHYYEVAAQHAATHGVMGHSRSIYNALYQSGPVGKYLALETFYTHRAVYHPIAANMISKDLGL</sequence>
<dbReference type="GO" id="GO:0005829">
    <property type="term" value="C:cytosol"/>
    <property type="evidence" value="ECO:0007669"/>
    <property type="project" value="TreeGrafter"/>
</dbReference>
<dbReference type="FunFam" id="3.30.2010.30:FF:000001">
    <property type="entry name" value="Leukotriene A(4) hydrolase"/>
    <property type="match status" value="1"/>
</dbReference>
<feature type="domain" description="Peptidase M1 leukotriene A4 hydrolase/aminopeptidase C-terminal" evidence="12">
    <location>
        <begin position="477"/>
        <end position="618"/>
    </location>
</feature>
<comment type="caution">
    <text evidence="13">The sequence shown here is derived from an EMBL/GenBank/DDBJ whole genome shotgun (WGS) entry which is preliminary data.</text>
</comment>
<dbReference type="EMBL" id="MTSL01000209">
    <property type="protein sequence ID" value="PJF16673.1"/>
    <property type="molecule type" value="Genomic_DNA"/>
</dbReference>
<dbReference type="STRING" id="1246581.A0A2H9TFX3"/>
<evidence type="ECO:0000259" key="12">
    <source>
        <dbReference type="SMART" id="SM01263"/>
    </source>
</evidence>
<evidence type="ECO:0000256" key="2">
    <source>
        <dbReference type="ARBA" id="ARBA00010136"/>
    </source>
</evidence>
<comment type="subcellular location">
    <subcellularLocation>
        <location evidence="1">Cytoplasm</location>
    </subcellularLocation>
</comment>
<dbReference type="SUPFAM" id="SSF55486">
    <property type="entry name" value="Metalloproteases ('zincins'), catalytic domain"/>
    <property type="match status" value="1"/>
</dbReference>
<dbReference type="InterPro" id="IPR027268">
    <property type="entry name" value="Peptidase_M4/M1_CTD_sf"/>
</dbReference>
<evidence type="ECO:0000256" key="8">
    <source>
        <dbReference type="ARBA" id="ARBA00023049"/>
    </source>
</evidence>
<keyword evidence="7 10" id="KW-0862">Zinc</keyword>
<feature type="chain" id="PRO_5014194416" evidence="11">
    <location>
        <begin position="19"/>
        <end position="620"/>
    </location>
</feature>
<reference evidence="13 14" key="1">
    <citation type="submission" date="2016-10" db="EMBL/GenBank/DDBJ databases">
        <title>The genome of Paramicrosporidium saccamoebae is the missing link in understanding Cryptomycota and Microsporidia evolution.</title>
        <authorList>
            <person name="Quandt C.A."/>
            <person name="Beaudet D."/>
            <person name="Corsaro D."/>
            <person name="Michel R."/>
            <person name="Corradi N."/>
            <person name="James T."/>
        </authorList>
    </citation>
    <scope>NUCLEOTIDE SEQUENCE [LARGE SCALE GENOMIC DNA]</scope>
    <source>
        <strain evidence="13 14">KSL3</strain>
    </source>
</reference>
<dbReference type="PANTHER" id="PTHR45726">
    <property type="entry name" value="LEUKOTRIENE A-4 HYDROLASE"/>
    <property type="match status" value="1"/>
</dbReference>
<dbReference type="InterPro" id="IPR038502">
    <property type="entry name" value="M1_LTA-4_hydro/amino_C_sf"/>
</dbReference>
<evidence type="ECO:0000256" key="7">
    <source>
        <dbReference type="ARBA" id="ARBA00022833"/>
    </source>
</evidence>
<dbReference type="GO" id="GO:0008237">
    <property type="term" value="F:metallopeptidase activity"/>
    <property type="evidence" value="ECO:0007669"/>
    <property type="project" value="UniProtKB-KW"/>
</dbReference>
<dbReference type="InterPro" id="IPR042097">
    <property type="entry name" value="Aminopeptidase_N-like_N_sf"/>
</dbReference>
<dbReference type="GO" id="GO:0004177">
    <property type="term" value="F:aminopeptidase activity"/>
    <property type="evidence" value="ECO:0007669"/>
    <property type="project" value="UniProtKB-KW"/>
</dbReference>
<dbReference type="SUPFAM" id="SSF48371">
    <property type="entry name" value="ARM repeat"/>
    <property type="match status" value="1"/>
</dbReference>
<evidence type="ECO:0000256" key="9">
    <source>
        <dbReference type="PIRSR" id="PIRSR634015-1"/>
    </source>
</evidence>
<dbReference type="InterPro" id="IPR014782">
    <property type="entry name" value="Peptidase_M1_dom"/>
</dbReference>
<dbReference type="OrthoDB" id="79562at2759"/>
<evidence type="ECO:0000256" key="6">
    <source>
        <dbReference type="ARBA" id="ARBA00022801"/>
    </source>
</evidence>
<accession>A0A2H9TFX3</accession>
<dbReference type="InterPro" id="IPR049980">
    <property type="entry name" value="LTA4H_cat"/>
</dbReference>
<dbReference type="GO" id="GO:0006508">
    <property type="term" value="P:proteolysis"/>
    <property type="evidence" value="ECO:0007669"/>
    <property type="project" value="UniProtKB-KW"/>
</dbReference>
<dbReference type="Pfam" id="PF09127">
    <property type="entry name" value="Leuk-A4-hydro_C"/>
    <property type="match status" value="1"/>
</dbReference>
<keyword evidence="14" id="KW-1185">Reference proteome</keyword>
<feature type="binding site" evidence="10">
    <location>
        <position position="332"/>
    </location>
    <ligand>
        <name>Zn(2+)</name>
        <dbReference type="ChEBI" id="CHEBI:29105"/>
        <note>catalytic</note>
    </ligand>
</feature>
<dbReference type="GO" id="GO:0008270">
    <property type="term" value="F:zinc ion binding"/>
    <property type="evidence" value="ECO:0007669"/>
    <property type="project" value="InterPro"/>
</dbReference>
<dbReference type="InterPro" id="IPR015211">
    <property type="entry name" value="Peptidase_M1_C"/>
</dbReference>
<feature type="binding site" evidence="10">
    <location>
        <position position="309"/>
    </location>
    <ligand>
        <name>Zn(2+)</name>
        <dbReference type="ChEBI" id="CHEBI:29105"/>
        <note>catalytic</note>
    </ligand>
</feature>
<gene>
    <name evidence="13" type="ORF">PSACC_03516</name>
</gene>
<name>A0A2H9TFX3_9FUNG</name>
<dbReference type="Pfam" id="PF01433">
    <property type="entry name" value="Peptidase_M1"/>
    <property type="match status" value="1"/>
</dbReference>
<dbReference type="SMART" id="SM01263">
    <property type="entry name" value="Leuk-A4-hydro_C"/>
    <property type="match status" value="1"/>
</dbReference>
<dbReference type="FunFam" id="2.60.40.1730:FF:000004">
    <property type="entry name" value="Leukotriene A(4) hydrolase"/>
    <property type="match status" value="1"/>
</dbReference>
<keyword evidence="6" id="KW-0378">Hydrolase</keyword>
<dbReference type="InterPro" id="IPR034015">
    <property type="entry name" value="M1_LTA4H"/>
</dbReference>
<dbReference type="PRINTS" id="PR00756">
    <property type="entry name" value="ALADIPTASE"/>
</dbReference>
<dbReference type="InterPro" id="IPR001930">
    <property type="entry name" value="Peptidase_M1"/>
</dbReference>
<evidence type="ECO:0000313" key="14">
    <source>
        <dbReference type="Proteomes" id="UP000240830"/>
    </source>
</evidence>
<evidence type="ECO:0000256" key="1">
    <source>
        <dbReference type="ARBA" id="ARBA00004496"/>
    </source>
</evidence>
<evidence type="ECO:0000256" key="5">
    <source>
        <dbReference type="ARBA" id="ARBA00022723"/>
    </source>
</evidence>
<evidence type="ECO:0000256" key="10">
    <source>
        <dbReference type="PIRSR" id="PIRSR634015-3"/>
    </source>
</evidence>
<feature type="active site" description="Proton acceptor" evidence="9">
    <location>
        <position position="310"/>
    </location>
</feature>
<dbReference type="InterPro" id="IPR045357">
    <property type="entry name" value="Aminopeptidase_N-like_N"/>
</dbReference>
<keyword evidence="13" id="KW-0031">Aminopeptidase</keyword>
<dbReference type="AlphaFoldDB" id="A0A2H9TFX3"/>
<comment type="similarity">
    <text evidence="2">Belongs to the peptidase M1 family.</text>
</comment>
<dbReference type="Gene3D" id="3.30.2010.30">
    <property type="match status" value="1"/>
</dbReference>
<keyword evidence="3" id="KW-0963">Cytoplasm</keyword>
<dbReference type="SUPFAM" id="SSF63737">
    <property type="entry name" value="Leukotriene A4 hydrolase N-terminal domain"/>
    <property type="match status" value="1"/>
</dbReference>
<feature type="binding site" evidence="10">
    <location>
        <position position="313"/>
    </location>
    <ligand>
        <name>Zn(2+)</name>
        <dbReference type="ChEBI" id="CHEBI:29105"/>
        <note>catalytic</note>
    </ligand>
</feature>
<dbReference type="PANTHER" id="PTHR45726:SF3">
    <property type="entry name" value="LEUKOTRIENE A-4 HYDROLASE"/>
    <property type="match status" value="1"/>
</dbReference>
<dbReference type="Gene3D" id="2.60.40.1730">
    <property type="entry name" value="tricorn interacting facor f3 domain"/>
    <property type="match status" value="1"/>
</dbReference>
<dbReference type="Proteomes" id="UP000240830">
    <property type="component" value="Unassembled WGS sequence"/>
</dbReference>
<feature type="active site" description="Proton donor" evidence="9">
    <location>
        <position position="396"/>
    </location>
</feature>
<proteinExistence type="inferred from homology"/>
<dbReference type="CDD" id="cd09599">
    <property type="entry name" value="M1_LTA4H"/>
    <property type="match status" value="1"/>
</dbReference>
<organism evidence="13 14">
    <name type="scientific">Paramicrosporidium saccamoebae</name>
    <dbReference type="NCBI Taxonomy" id="1246581"/>
    <lineage>
        <taxon>Eukaryota</taxon>
        <taxon>Fungi</taxon>
        <taxon>Fungi incertae sedis</taxon>
        <taxon>Cryptomycota</taxon>
        <taxon>Cryptomycota incertae sedis</taxon>
        <taxon>Paramicrosporidium</taxon>
    </lineage>
</organism>
<dbReference type="FunFam" id="1.10.390.10:FF:000003">
    <property type="entry name" value="Leukotriene A(4) hydrolase"/>
    <property type="match status" value="1"/>
</dbReference>
<dbReference type="Pfam" id="PF17900">
    <property type="entry name" value="Peptidase_M1_N"/>
    <property type="match status" value="1"/>
</dbReference>
<evidence type="ECO:0000256" key="3">
    <source>
        <dbReference type="ARBA" id="ARBA00022490"/>
    </source>
</evidence>
<comment type="cofactor">
    <cofactor evidence="10">
        <name>Zn(2+)</name>
        <dbReference type="ChEBI" id="CHEBI:29105"/>
    </cofactor>
    <text evidence="10">Binds 1 zinc ion per subunit.</text>
</comment>
<keyword evidence="5 10" id="KW-0479">Metal-binding</keyword>
<keyword evidence="8" id="KW-0482">Metalloprotease</keyword>
<keyword evidence="11" id="KW-0732">Signal</keyword>
<evidence type="ECO:0000256" key="11">
    <source>
        <dbReference type="SAM" id="SignalP"/>
    </source>
</evidence>